<evidence type="ECO:0000313" key="1">
    <source>
        <dbReference type="EMBL" id="VDN11382.1"/>
    </source>
</evidence>
<dbReference type="EMBL" id="UYRU01051317">
    <property type="protein sequence ID" value="VDN11382.1"/>
    <property type="molecule type" value="Genomic_DNA"/>
</dbReference>
<organism evidence="1 2">
    <name type="scientific">Dibothriocephalus latus</name>
    <name type="common">Fish tapeworm</name>
    <name type="synonym">Diphyllobothrium latum</name>
    <dbReference type="NCBI Taxonomy" id="60516"/>
    <lineage>
        <taxon>Eukaryota</taxon>
        <taxon>Metazoa</taxon>
        <taxon>Spiralia</taxon>
        <taxon>Lophotrochozoa</taxon>
        <taxon>Platyhelminthes</taxon>
        <taxon>Cestoda</taxon>
        <taxon>Eucestoda</taxon>
        <taxon>Diphyllobothriidea</taxon>
        <taxon>Diphyllobothriidae</taxon>
        <taxon>Dibothriocephalus</taxon>
    </lineage>
</organism>
<dbReference type="OrthoDB" id="6021021at2759"/>
<dbReference type="AlphaFoldDB" id="A0A3P7NSC9"/>
<accession>A0A3P7NSC9</accession>
<name>A0A3P7NSC9_DIBLA</name>
<dbReference type="Proteomes" id="UP000281553">
    <property type="component" value="Unassembled WGS sequence"/>
</dbReference>
<proteinExistence type="predicted"/>
<reference evidence="1 2" key="1">
    <citation type="submission" date="2018-11" db="EMBL/GenBank/DDBJ databases">
        <authorList>
            <consortium name="Pathogen Informatics"/>
        </authorList>
    </citation>
    <scope>NUCLEOTIDE SEQUENCE [LARGE SCALE GENOMIC DNA]</scope>
</reference>
<evidence type="ECO:0000313" key="2">
    <source>
        <dbReference type="Proteomes" id="UP000281553"/>
    </source>
</evidence>
<protein>
    <submittedName>
        <fullName evidence="1">Uncharacterized protein</fullName>
    </submittedName>
</protein>
<gene>
    <name evidence="1" type="ORF">DILT_LOCUS7213</name>
</gene>
<sequence length="143" mass="16371">VHQRLSTFYRPCEKKIEPLKYLDLGSFYTGGGAKNKFFTIAYTRGNCVATLRQEVMSRKCKCFSEDAFVPFYLARNLSKQGFCHSMEGNGTAERAKCHDRIAQMTAEEVREKPTTFCFFGFLSRCRHESGNLSQSTKIQLIEP</sequence>
<feature type="non-terminal residue" evidence="1">
    <location>
        <position position="1"/>
    </location>
</feature>
<keyword evidence="2" id="KW-1185">Reference proteome</keyword>